<dbReference type="Proteomes" id="UP000818624">
    <property type="component" value="Chromosome 2"/>
</dbReference>
<keyword evidence="1" id="KW-0378">Hydrolase</keyword>
<dbReference type="SUPFAM" id="SSF56300">
    <property type="entry name" value="Metallo-dependent phosphatases"/>
    <property type="match status" value="1"/>
</dbReference>
<feature type="domain" description="Calcineurin-like phosphoesterase" evidence="5">
    <location>
        <begin position="278"/>
        <end position="568"/>
    </location>
</feature>
<evidence type="ECO:0000256" key="2">
    <source>
        <dbReference type="ARBA" id="ARBA00023180"/>
    </source>
</evidence>
<evidence type="ECO:0000313" key="7">
    <source>
        <dbReference type="Proteomes" id="UP000818624"/>
    </source>
</evidence>
<dbReference type="InterPro" id="IPR041805">
    <property type="entry name" value="ASMase/PPN1_MPP"/>
</dbReference>
<keyword evidence="2" id="KW-0325">Glycoprotein</keyword>
<dbReference type="InterPro" id="IPR004843">
    <property type="entry name" value="Calcineurin-like_PHP"/>
</dbReference>
<keyword evidence="4" id="KW-0732">Signal</keyword>
<proteinExistence type="predicted"/>
<dbReference type="InterPro" id="IPR029052">
    <property type="entry name" value="Metallo-depent_PP-like"/>
</dbReference>
<dbReference type="PANTHER" id="PTHR10340">
    <property type="entry name" value="SPHINGOMYELIN PHOSPHODIESTERASE"/>
    <property type="match status" value="1"/>
</dbReference>
<name>A0ABY8ENU0_MALFU</name>
<sequence length="735" mass="81603">MRPAQTTTITTMKAIAYVFAIVVVHSIPAAVCDRPGQSTPSLTQGPAVYTASSQFPTSDFSSINFMPSAHGAVPRPVITSLSSGRFNDSLVNPTMLPNPTPTTTGVMPEPTAGPDAGATANQDTYQQDLLSNFSSILVNKDRDPCGKCHDALRLGQAAARTMPAIVPDTLVQLCKHYNFTKTIKNDVQCEDKYSAAQMGPMYTQVLSYIDLSAGSSAPNQSCNRLIQEGICGDETPRWLSGSSSFDVLDSWFNDYVPPPDLNIHTPAKKTGPPRDKRLRVLHLSDIHLDPRYMVGAEANCDSGQCCRADSFNSTLAQPTFEPGTLPKENISEPAGYWGWYQCDSPWSLVESTMQAISALAEKDGPIDLGIVTGDLVTHDSTARISPDLVRYSEQSIYDLLKRHTGNATISVALGGSDTAPPGQAMPDKLPNDHGKQLAWDYENIAALVKSEGWGNDSTADSIRTHYGGYSISPREGLRIISINSDFWYSGNLFNYISPEEPDPSGVFHWLTDELYRANAANERAWIIASVPTGWDTSYSVLGASNLFNYIVSHYAATIAHIFFGHTHKDQFHFFPNLTSTYPVSGEFQWTVGHALIAPSLTPNFNLQPSFRIYEIDPESYEVMDYHQYYTIVDEFRNLTDQGPVWRKLYSAREAYGNFTKSYIDDGSSQWPSNASLNTEFWFSLQMEYFYHPENITPFYQHQTRNSPRFPLMCNRDCALDLTEHMKIGNYYQSSP</sequence>
<evidence type="ECO:0000256" key="3">
    <source>
        <dbReference type="SAM" id="MobiDB-lite"/>
    </source>
</evidence>
<feature type="region of interest" description="Disordered" evidence="3">
    <location>
        <begin position="90"/>
        <end position="120"/>
    </location>
</feature>
<feature type="chain" id="PRO_5046605275" description="Calcineurin-like phosphoesterase domain-containing protein" evidence="4">
    <location>
        <begin position="27"/>
        <end position="735"/>
    </location>
</feature>
<evidence type="ECO:0000313" key="6">
    <source>
        <dbReference type="EMBL" id="WFD47158.1"/>
    </source>
</evidence>
<dbReference type="Pfam" id="PF00149">
    <property type="entry name" value="Metallophos"/>
    <property type="match status" value="1"/>
</dbReference>
<dbReference type="PANTHER" id="PTHR10340:SF27">
    <property type="entry name" value="ACL091CP"/>
    <property type="match status" value="1"/>
</dbReference>
<feature type="signal peptide" evidence="4">
    <location>
        <begin position="1"/>
        <end position="26"/>
    </location>
</feature>
<evidence type="ECO:0000256" key="1">
    <source>
        <dbReference type="ARBA" id="ARBA00022801"/>
    </source>
</evidence>
<dbReference type="EMBL" id="CP046235">
    <property type="protein sequence ID" value="WFD47158.1"/>
    <property type="molecule type" value="Genomic_DNA"/>
</dbReference>
<evidence type="ECO:0000256" key="4">
    <source>
        <dbReference type="SAM" id="SignalP"/>
    </source>
</evidence>
<protein>
    <recommendedName>
        <fullName evidence="5">Calcineurin-like phosphoesterase domain-containing protein</fullName>
    </recommendedName>
</protein>
<keyword evidence="7" id="KW-1185">Reference proteome</keyword>
<accession>A0ABY8ENU0</accession>
<dbReference type="CDD" id="cd00842">
    <property type="entry name" value="MPP_ASMase"/>
    <property type="match status" value="1"/>
</dbReference>
<feature type="compositionally biased region" description="Low complexity" evidence="3">
    <location>
        <begin position="92"/>
        <end position="104"/>
    </location>
</feature>
<evidence type="ECO:0000259" key="5">
    <source>
        <dbReference type="Pfam" id="PF00149"/>
    </source>
</evidence>
<organism evidence="6 7">
    <name type="scientific">Malassezia furfur</name>
    <name type="common">Pityriasis versicolor infection agent</name>
    <name type="synonym">Pityrosporum furfur</name>
    <dbReference type="NCBI Taxonomy" id="55194"/>
    <lineage>
        <taxon>Eukaryota</taxon>
        <taxon>Fungi</taxon>
        <taxon>Dikarya</taxon>
        <taxon>Basidiomycota</taxon>
        <taxon>Ustilaginomycotina</taxon>
        <taxon>Malasseziomycetes</taxon>
        <taxon>Malasseziales</taxon>
        <taxon>Malasseziaceae</taxon>
        <taxon>Malassezia</taxon>
    </lineage>
</organism>
<reference evidence="6 7" key="1">
    <citation type="journal article" date="2020" name="Elife">
        <title>Loss of centromere function drives karyotype evolution in closely related Malassezia species.</title>
        <authorList>
            <person name="Sankaranarayanan S.R."/>
            <person name="Ianiri G."/>
            <person name="Coelho M.A."/>
            <person name="Reza M.H."/>
            <person name="Thimmappa B.C."/>
            <person name="Ganguly P."/>
            <person name="Vadnala R.N."/>
            <person name="Sun S."/>
            <person name="Siddharthan R."/>
            <person name="Tellgren-Roth C."/>
            <person name="Dawson T.L."/>
            <person name="Heitman J."/>
            <person name="Sanyal K."/>
        </authorList>
    </citation>
    <scope>NUCLEOTIDE SEQUENCE [LARGE SCALE GENOMIC DNA]</scope>
    <source>
        <strain evidence="6">CBS14141</strain>
    </source>
</reference>
<gene>
    <name evidence="6" type="ORF">GLX27_001806</name>
</gene>